<organism evidence="1 2">
    <name type="scientific">Parabacteroides hominis</name>
    <dbReference type="NCBI Taxonomy" id="2763057"/>
    <lineage>
        <taxon>Bacteria</taxon>
        <taxon>Pseudomonadati</taxon>
        <taxon>Bacteroidota</taxon>
        <taxon>Bacteroidia</taxon>
        <taxon>Bacteroidales</taxon>
        <taxon>Tannerellaceae</taxon>
        <taxon>Parabacteroides</taxon>
    </lineage>
</organism>
<dbReference type="EMBL" id="JACOOJ010000002">
    <property type="protein sequence ID" value="MBC5631458.1"/>
    <property type="molecule type" value="Genomic_DNA"/>
</dbReference>
<gene>
    <name evidence="1" type="ORF">H8S65_01515</name>
</gene>
<reference evidence="1 2" key="1">
    <citation type="submission" date="2020-08" db="EMBL/GenBank/DDBJ databases">
        <title>Genome public.</title>
        <authorList>
            <person name="Liu C."/>
            <person name="Sun Q."/>
        </authorList>
    </citation>
    <scope>NUCLEOTIDE SEQUENCE [LARGE SCALE GENOMIC DNA]</scope>
    <source>
        <strain evidence="1 2">NSJ-79</strain>
    </source>
</reference>
<evidence type="ECO:0008006" key="3">
    <source>
        <dbReference type="Google" id="ProtNLM"/>
    </source>
</evidence>
<dbReference type="SUPFAM" id="SSF158568">
    <property type="entry name" value="AF1862-like"/>
    <property type="match status" value="1"/>
</dbReference>
<protein>
    <recommendedName>
        <fullName evidence="3">CRISPR type III-B/RAMP module-associated protein Cmr5</fullName>
    </recommendedName>
</protein>
<sequence length="125" mass="14331">MNRDTNKELMESAERILQEWEQCPLFKDRSSKTIYESYNGQISALGVSVLMIGLKPTIAVYYQDEPKQGEAHRRCLLEVIAKMLGYDDLESLVRNILASTTEERKTEIINCSVALKQVIRTYKLG</sequence>
<accession>A0ABR7DKU0</accession>
<comment type="caution">
    <text evidence="1">The sequence shown here is derived from an EMBL/GenBank/DDBJ whole genome shotgun (WGS) entry which is preliminary data.</text>
</comment>
<dbReference type="Proteomes" id="UP000651475">
    <property type="component" value="Unassembled WGS sequence"/>
</dbReference>
<dbReference type="RefSeq" id="WP_186928202.1">
    <property type="nucleotide sequence ID" value="NZ_JACOOJ010000002.1"/>
</dbReference>
<keyword evidence="2" id="KW-1185">Reference proteome</keyword>
<proteinExistence type="predicted"/>
<evidence type="ECO:0000313" key="1">
    <source>
        <dbReference type="EMBL" id="MBC5631458.1"/>
    </source>
</evidence>
<name>A0ABR7DKU0_9BACT</name>
<dbReference type="InterPro" id="IPR023101">
    <property type="entry name" value="AF1862-like_dom_sf"/>
</dbReference>
<evidence type="ECO:0000313" key="2">
    <source>
        <dbReference type="Proteomes" id="UP000651475"/>
    </source>
</evidence>